<feature type="compositionally biased region" description="Basic and acidic residues" evidence="1">
    <location>
        <begin position="23"/>
        <end position="32"/>
    </location>
</feature>
<feature type="compositionally biased region" description="Basic and acidic residues" evidence="1">
    <location>
        <begin position="1"/>
        <end position="16"/>
    </location>
</feature>
<feature type="region of interest" description="Disordered" evidence="1">
    <location>
        <begin position="1"/>
        <end position="49"/>
    </location>
</feature>
<dbReference type="EMBL" id="AP021906">
    <property type="protein sequence ID" value="BBP92092.1"/>
    <property type="molecule type" value="Genomic_DNA"/>
</dbReference>
<evidence type="ECO:0000256" key="1">
    <source>
        <dbReference type="SAM" id="MobiDB-lite"/>
    </source>
</evidence>
<dbReference type="AlphaFoldDB" id="A0A5S9MHH9"/>
<reference evidence="2 3" key="1">
    <citation type="submission" date="2019-12" db="EMBL/GenBank/DDBJ databases">
        <title>Full genome sequence of a Bacillus safensis strain isolated from commercially available natto in Indonesia.</title>
        <authorList>
            <person name="Yoshida M."/>
            <person name="Uomi M."/>
            <person name="Waturangi D."/>
            <person name="Ekaputri J.J."/>
            <person name="Setiamarga D.H.E."/>
        </authorList>
    </citation>
    <scope>NUCLEOTIDE SEQUENCE [LARGE SCALE GENOMIC DNA]</scope>
    <source>
        <strain evidence="2 3">IDN1</strain>
    </source>
</reference>
<gene>
    <name evidence="2" type="ORF">BsIDN1_57100</name>
</gene>
<evidence type="ECO:0000313" key="2">
    <source>
        <dbReference type="EMBL" id="BBP92092.1"/>
    </source>
</evidence>
<accession>A0A5S9MHH9</accession>
<sequence>MDDEHRHIPQPIRKDGAGATDLGPRDVLRDIENPDMLVPLKPMPEQSPI</sequence>
<proteinExistence type="predicted"/>
<evidence type="ECO:0000313" key="3">
    <source>
        <dbReference type="Proteomes" id="UP000464658"/>
    </source>
</evidence>
<organism evidence="2 3">
    <name type="scientific">Bacillus safensis</name>
    <dbReference type="NCBI Taxonomy" id="561879"/>
    <lineage>
        <taxon>Bacteria</taxon>
        <taxon>Bacillati</taxon>
        <taxon>Bacillota</taxon>
        <taxon>Bacilli</taxon>
        <taxon>Bacillales</taxon>
        <taxon>Bacillaceae</taxon>
        <taxon>Bacillus</taxon>
    </lineage>
</organism>
<protein>
    <submittedName>
        <fullName evidence="2">Uncharacterized protein</fullName>
    </submittedName>
</protein>
<dbReference type="Proteomes" id="UP000464658">
    <property type="component" value="Chromosome"/>
</dbReference>
<name>A0A5S9MHH9_BACIA</name>